<dbReference type="SUPFAM" id="SSF51306">
    <property type="entry name" value="LexA/Signal peptidase"/>
    <property type="match status" value="1"/>
</dbReference>
<dbReference type="Pfam" id="PF10502">
    <property type="entry name" value="Peptidase_S26"/>
    <property type="match status" value="1"/>
</dbReference>
<keyword evidence="4" id="KW-1185">Reference proteome</keyword>
<dbReference type="AlphaFoldDB" id="F0J2X8"/>
<dbReference type="GO" id="GO:0004252">
    <property type="term" value="F:serine-type endopeptidase activity"/>
    <property type="evidence" value="ECO:0007669"/>
    <property type="project" value="InterPro"/>
</dbReference>
<evidence type="ECO:0000313" key="4">
    <source>
        <dbReference type="Proteomes" id="UP000007100"/>
    </source>
</evidence>
<reference evidence="3 4" key="1">
    <citation type="submission" date="2010-12" db="EMBL/GenBank/DDBJ databases">
        <title>Whole genome sequence of Acidiphilium multivorum AIU301.</title>
        <authorList>
            <person name="Narita-Yamada S."/>
            <person name="Nakamura S."/>
            <person name="Ito N."/>
            <person name="Takarada H."/>
            <person name="Katano Y."/>
            <person name="Nakazawa H."/>
            <person name="Hosoyama A."/>
            <person name="Yamada R."/>
            <person name="Fujita N."/>
        </authorList>
    </citation>
    <scope>NUCLEOTIDE SEQUENCE [LARGE SCALE GENOMIC DNA]</scope>
    <source>
        <strain evidence="4">DSM 11245 / JCM 8867 / AIU301</strain>
    </source>
</reference>
<protein>
    <submittedName>
        <fullName evidence="3">Putative conjugal transfer protein TraF</fullName>
    </submittedName>
</protein>
<dbReference type="MEROPS" id="S26.014"/>
<dbReference type="HOGENOM" id="CLU_104604_0_0_5"/>
<dbReference type="InterPro" id="IPR019533">
    <property type="entry name" value="Peptidase_S26"/>
</dbReference>
<keyword evidence="1" id="KW-0732">Signal</keyword>
<dbReference type="RefSeq" id="WP_013639386.1">
    <property type="nucleotide sequence ID" value="NC_015186.1"/>
</dbReference>
<evidence type="ECO:0000259" key="2">
    <source>
        <dbReference type="Pfam" id="PF10502"/>
    </source>
</evidence>
<proteinExistence type="predicted"/>
<evidence type="ECO:0000256" key="1">
    <source>
        <dbReference type="SAM" id="SignalP"/>
    </source>
</evidence>
<dbReference type="GO" id="GO:0006465">
    <property type="term" value="P:signal peptide processing"/>
    <property type="evidence" value="ECO:0007669"/>
    <property type="project" value="InterPro"/>
</dbReference>
<gene>
    <name evidence="3" type="primary">traF</name>
    <name evidence="3" type="ordered locus">ACMV_04200</name>
</gene>
<dbReference type="Gene3D" id="2.10.109.10">
    <property type="entry name" value="Umud Fragment, subunit A"/>
    <property type="match status" value="1"/>
</dbReference>
<organism evidence="3 4">
    <name type="scientific">Acidiphilium multivorum (strain DSM 11245 / JCM 8867 / NBRC 100883 / AIU 301)</name>
    <dbReference type="NCBI Taxonomy" id="926570"/>
    <lineage>
        <taxon>Bacteria</taxon>
        <taxon>Pseudomonadati</taxon>
        <taxon>Pseudomonadota</taxon>
        <taxon>Alphaproteobacteria</taxon>
        <taxon>Acetobacterales</taxon>
        <taxon>Acidocellaceae</taxon>
        <taxon>Acidiphilium</taxon>
    </lineage>
</organism>
<feature type="signal peptide" evidence="1">
    <location>
        <begin position="1"/>
        <end position="29"/>
    </location>
</feature>
<evidence type="ECO:0000313" key="3">
    <source>
        <dbReference type="EMBL" id="BAJ79767.1"/>
    </source>
</evidence>
<accession>F0J2X8</accession>
<dbReference type="EMBL" id="AP012035">
    <property type="protein sequence ID" value="BAJ79767.1"/>
    <property type="molecule type" value="Genomic_DNA"/>
</dbReference>
<sequence length="179" mass="19408">MKRNRRTRHAVLLAMLAALVLLAASAVQARPLVVWNATASTPVGLWRVLPGASRKHLRVGDYVLFWPDRRSARFFARRGYLPRGVPLLKRVAAIAGQAVCERDGAVSINGRTVARALPVDGRGRSLAAWSGCGKLPNGEIFVLIPSVPASLDGRYFGPTPIRAVIGRVTPLWFPGGRAR</sequence>
<dbReference type="KEGG" id="amv:ACMV_04200"/>
<feature type="domain" description="Peptidase S26" evidence="2">
    <location>
        <begin position="11"/>
        <end position="172"/>
    </location>
</feature>
<feature type="chain" id="PRO_5003251431" evidence="1">
    <location>
        <begin position="30"/>
        <end position="179"/>
    </location>
</feature>
<dbReference type="OrthoDB" id="5360818at2"/>
<name>F0J2X8_ACIMA</name>
<dbReference type="Proteomes" id="UP000007100">
    <property type="component" value="Chromosome"/>
</dbReference>
<dbReference type="InterPro" id="IPR036286">
    <property type="entry name" value="LexA/Signal_pep-like_sf"/>
</dbReference>